<sequence>MLSATFKFKDVFQRFAEYELHFHHLPNDEDWAHVESICEILKVCINVISRSDYPTSNLYLIEVFRVNETLDKCALSKNDFIWTMVTKMKDKFEKYWGSAILSWL</sequence>
<gene>
    <name evidence="2" type="ORF">LSAT_V11C500248680</name>
</gene>
<dbReference type="PANTHER" id="PTHR23272">
    <property type="entry name" value="BED FINGER-RELATED"/>
    <property type="match status" value="1"/>
</dbReference>
<dbReference type="AlphaFoldDB" id="A0A9R1VN29"/>
<dbReference type="Pfam" id="PF14372">
    <property type="entry name" value="hAT-like_RNase-H"/>
    <property type="match status" value="1"/>
</dbReference>
<protein>
    <recommendedName>
        <fullName evidence="1">hAT-like transposase RNase-H fold domain-containing protein</fullName>
    </recommendedName>
</protein>
<organism evidence="2 3">
    <name type="scientific">Lactuca sativa</name>
    <name type="common">Garden lettuce</name>
    <dbReference type="NCBI Taxonomy" id="4236"/>
    <lineage>
        <taxon>Eukaryota</taxon>
        <taxon>Viridiplantae</taxon>
        <taxon>Streptophyta</taxon>
        <taxon>Embryophyta</taxon>
        <taxon>Tracheophyta</taxon>
        <taxon>Spermatophyta</taxon>
        <taxon>Magnoliopsida</taxon>
        <taxon>eudicotyledons</taxon>
        <taxon>Gunneridae</taxon>
        <taxon>Pentapetalae</taxon>
        <taxon>asterids</taxon>
        <taxon>campanulids</taxon>
        <taxon>Asterales</taxon>
        <taxon>Asteraceae</taxon>
        <taxon>Cichorioideae</taxon>
        <taxon>Cichorieae</taxon>
        <taxon>Lactucinae</taxon>
        <taxon>Lactuca</taxon>
    </lineage>
</organism>
<dbReference type="Proteomes" id="UP000235145">
    <property type="component" value="Unassembled WGS sequence"/>
</dbReference>
<proteinExistence type="predicted"/>
<dbReference type="SUPFAM" id="SSF53098">
    <property type="entry name" value="Ribonuclease H-like"/>
    <property type="match status" value="1"/>
</dbReference>
<dbReference type="EMBL" id="NBSK02000005">
    <property type="protein sequence ID" value="KAJ0208083.1"/>
    <property type="molecule type" value="Genomic_DNA"/>
</dbReference>
<feature type="domain" description="hAT-like transposase RNase-H fold" evidence="1">
    <location>
        <begin position="49"/>
        <end position="98"/>
    </location>
</feature>
<dbReference type="PANTHER" id="PTHR23272:SF185">
    <property type="entry name" value="ZINC FINGER BED DOMAIN-CONTAINING PROTEIN RICESLEEPER 2-LIKE"/>
    <property type="match status" value="1"/>
</dbReference>
<keyword evidence="3" id="KW-1185">Reference proteome</keyword>
<accession>A0A9R1VN29</accession>
<evidence type="ECO:0000259" key="1">
    <source>
        <dbReference type="Pfam" id="PF14372"/>
    </source>
</evidence>
<dbReference type="InterPro" id="IPR025525">
    <property type="entry name" value="hAT-like_transposase_RNase-H"/>
</dbReference>
<comment type="caution">
    <text evidence="2">The sequence shown here is derived from an EMBL/GenBank/DDBJ whole genome shotgun (WGS) entry which is preliminary data.</text>
</comment>
<name>A0A9R1VN29_LACSA</name>
<evidence type="ECO:0000313" key="2">
    <source>
        <dbReference type="EMBL" id="KAJ0208083.1"/>
    </source>
</evidence>
<evidence type="ECO:0000313" key="3">
    <source>
        <dbReference type="Proteomes" id="UP000235145"/>
    </source>
</evidence>
<reference evidence="2 3" key="1">
    <citation type="journal article" date="2017" name="Nat. Commun.">
        <title>Genome assembly with in vitro proximity ligation data and whole-genome triplication in lettuce.</title>
        <authorList>
            <person name="Reyes-Chin-Wo S."/>
            <person name="Wang Z."/>
            <person name="Yang X."/>
            <person name="Kozik A."/>
            <person name="Arikit S."/>
            <person name="Song C."/>
            <person name="Xia L."/>
            <person name="Froenicke L."/>
            <person name="Lavelle D.O."/>
            <person name="Truco M.J."/>
            <person name="Xia R."/>
            <person name="Zhu S."/>
            <person name="Xu C."/>
            <person name="Xu H."/>
            <person name="Xu X."/>
            <person name="Cox K."/>
            <person name="Korf I."/>
            <person name="Meyers B.C."/>
            <person name="Michelmore R.W."/>
        </authorList>
    </citation>
    <scope>NUCLEOTIDE SEQUENCE [LARGE SCALE GENOMIC DNA]</scope>
    <source>
        <strain evidence="3">cv. Salinas</strain>
        <tissue evidence="2">Seedlings</tissue>
    </source>
</reference>
<dbReference type="GO" id="GO:0003677">
    <property type="term" value="F:DNA binding"/>
    <property type="evidence" value="ECO:0007669"/>
    <property type="project" value="InterPro"/>
</dbReference>
<dbReference type="InterPro" id="IPR012337">
    <property type="entry name" value="RNaseH-like_sf"/>
</dbReference>